<protein>
    <recommendedName>
        <fullName evidence="4">PF12958 family protein</fullName>
    </recommendedName>
</protein>
<sequence>MEEIESIKKKRKSVFEQLKIQEKKLKKLEEKKQKEISQTILKSFSFLQEEEIFLKFVSEIEKENSTFLERIREYIYKEICEPIEIELKKENE</sequence>
<accession>A0A162IYQ4</accession>
<comment type="caution">
    <text evidence="2">The sequence shown here is derived from an EMBL/GenBank/DDBJ whole genome shotgun (WGS) entry which is preliminary data.</text>
</comment>
<name>A0A162IYQ4_9FUSO</name>
<proteinExistence type="predicted"/>
<organism evidence="2 3">
    <name type="scientific">Fusobacterium necrophorum subsp. funduliforme</name>
    <dbReference type="NCBI Taxonomy" id="143387"/>
    <lineage>
        <taxon>Bacteria</taxon>
        <taxon>Fusobacteriati</taxon>
        <taxon>Fusobacteriota</taxon>
        <taxon>Fusobacteriia</taxon>
        <taxon>Fusobacteriales</taxon>
        <taxon>Fusobacteriaceae</taxon>
        <taxon>Fusobacterium</taxon>
    </lineage>
</organism>
<evidence type="ECO:0008006" key="4">
    <source>
        <dbReference type="Google" id="ProtNLM"/>
    </source>
</evidence>
<keyword evidence="1" id="KW-0175">Coiled coil</keyword>
<evidence type="ECO:0000313" key="3">
    <source>
        <dbReference type="Proteomes" id="UP000075816"/>
    </source>
</evidence>
<feature type="coiled-coil region" evidence="1">
    <location>
        <begin position="11"/>
        <end position="38"/>
    </location>
</feature>
<evidence type="ECO:0000256" key="1">
    <source>
        <dbReference type="SAM" id="Coils"/>
    </source>
</evidence>
<dbReference type="AlphaFoldDB" id="A0A162IYQ4"/>
<dbReference type="RefSeq" id="WP_005957445.1">
    <property type="nucleotide sequence ID" value="NZ_CAXOUQ010000026.1"/>
</dbReference>
<reference evidence="2 3" key="1">
    <citation type="submission" date="2016-03" db="EMBL/GenBank/DDBJ databases">
        <title>Comparative genomics of human isolates of Fusobacterium necrophorum.</title>
        <authorList>
            <person name="Jensen A."/>
            <person name="Bank S."/>
            <person name="Andersen P.S."/>
            <person name="Kristensen L.H."/>
            <person name="Prag J."/>
        </authorList>
    </citation>
    <scope>NUCLEOTIDE SEQUENCE [LARGE SCALE GENOMIC DNA]</scope>
    <source>
        <strain evidence="2 3">LS_1264</strain>
    </source>
</reference>
<dbReference type="EMBL" id="LVEA01000031">
    <property type="protein sequence ID" value="KYL04716.1"/>
    <property type="molecule type" value="Genomic_DNA"/>
</dbReference>
<evidence type="ECO:0000313" key="2">
    <source>
        <dbReference type="EMBL" id="KYL04716.1"/>
    </source>
</evidence>
<dbReference type="Proteomes" id="UP000075816">
    <property type="component" value="Unassembled WGS sequence"/>
</dbReference>
<gene>
    <name evidence="2" type="ORF">A2J07_05265</name>
</gene>